<comment type="similarity">
    <text evidence="2">Belongs to the AB hydrolase superfamily. Epoxide hydrolase family.</text>
</comment>
<evidence type="ECO:0000313" key="4">
    <source>
        <dbReference type="EMBL" id="RSL59536.1"/>
    </source>
</evidence>
<dbReference type="Pfam" id="PF00561">
    <property type="entry name" value="Abhydrolase_1"/>
    <property type="match status" value="1"/>
</dbReference>
<dbReference type="InterPro" id="IPR000073">
    <property type="entry name" value="AB_hydrolase_1"/>
</dbReference>
<evidence type="ECO:0000256" key="2">
    <source>
        <dbReference type="ARBA" id="ARBA00038334"/>
    </source>
</evidence>
<dbReference type="PANTHER" id="PTHR43329">
    <property type="entry name" value="EPOXIDE HYDROLASE"/>
    <property type="match status" value="1"/>
</dbReference>
<keyword evidence="5" id="KW-1185">Reference proteome</keyword>
<dbReference type="EMBL" id="NKCI01000065">
    <property type="protein sequence ID" value="RSL59536.1"/>
    <property type="molecule type" value="Genomic_DNA"/>
</dbReference>
<dbReference type="GO" id="GO:0016787">
    <property type="term" value="F:hydrolase activity"/>
    <property type="evidence" value="ECO:0007669"/>
    <property type="project" value="UniProtKB-KW"/>
</dbReference>
<accession>A0A428Q2N2</accession>
<name>A0A428Q2N2_9HYPO</name>
<keyword evidence="1" id="KW-0378">Hydrolase</keyword>
<dbReference type="InterPro" id="IPR000639">
    <property type="entry name" value="Epox_hydrolase-like"/>
</dbReference>
<evidence type="ECO:0000256" key="1">
    <source>
        <dbReference type="ARBA" id="ARBA00022801"/>
    </source>
</evidence>
<dbReference type="PRINTS" id="PR00412">
    <property type="entry name" value="EPOXHYDRLASE"/>
</dbReference>
<comment type="caution">
    <text evidence="4">The sequence shown here is derived from an EMBL/GenBank/DDBJ whole genome shotgun (WGS) entry which is preliminary data.</text>
</comment>
<reference evidence="4 5" key="1">
    <citation type="submission" date="2017-06" db="EMBL/GenBank/DDBJ databases">
        <title>Comparative genomic analysis of Ambrosia Fusariam Clade fungi.</title>
        <authorList>
            <person name="Stajich J.E."/>
            <person name="Carrillo J."/>
            <person name="Kijimoto T."/>
            <person name="Eskalen A."/>
            <person name="O'Donnell K."/>
            <person name="Kasson M."/>
        </authorList>
    </citation>
    <scope>NUCLEOTIDE SEQUENCE [LARGE SCALE GENOMIC DNA]</scope>
    <source>
        <strain evidence="4 5">NRRL62584</strain>
    </source>
</reference>
<protein>
    <recommendedName>
        <fullName evidence="3">AB hydrolase-1 domain-containing protein</fullName>
    </recommendedName>
</protein>
<organism evidence="4 5">
    <name type="scientific">Fusarium duplospermum</name>
    <dbReference type="NCBI Taxonomy" id="1325734"/>
    <lineage>
        <taxon>Eukaryota</taxon>
        <taxon>Fungi</taxon>
        <taxon>Dikarya</taxon>
        <taxon>Ascomycota</taxon>
        <taxon>Pezizomycotina</taxon>
        <taxon>Sordariomycetes</taxon>
        <taxon>Hypocreomycetidae</taxon>
        <taxon>Hypocreales</taxon>
        <taxon>Nectriaceae</taxon>
        <taxon>Fusarium</taxon>
        <taxon>Fusarium solani species complex</taxon>
    </lineage>
</organism>
<evidence type="ECO:0000313" key="5">
    <source>
        <dbReference type="Proteomes" id="UP000288168"/>
    </source>
</evidence>
<feature type="domain" description="AB hydrolase-1" evidence="3">
    <location>
        <begin position="34"/>
        <end position="317"/>
    </location>
</feature>
<dbReference type="SUPFAM" id="SSF53474">
    <property type="entry name" value="alpha/beta-Hydrolases"/>
    <property type="match status" value="1"/>
</dbReference>
<dbReference type="STRING" id="1325734.A0A428Q2N2"/>
<gene>
    <name evidence="4" type="ORF">CEP54_007215</name>
</gene>
<dbReference type="InterPro" id="IPR029058">
    <property type="entry name" value="AB_hydrolase_fold"/>
</dbReference>
<sequence>MEFFIEKQLINSRSLQYTYFAGPASNTTGTADGPALLLLHGFPHTAQLWAPVIPWLLALGLRILVPDLLGYGGTSKPWDVSYFASDAMASDIAEILAAENISSVIPIGHDWGSFLAHRYYLYYPEQVEAIVVSSSYYQAPIRNPINVTEIVEEREALVGFPLGYYYAFFSSPEAASLLSGNLQSFFSAGSTENDTMKKTFGYKDGLHNWLMADKRMPLEGFAAEPGFLGDAEAQFGDTGFISPLMWYQAFVNGTHYQVEKDLPESADRVDKPLLHISGSKDALGPGMLYETQEARTAIKDLTTAEVDSGHFIPLEKPQEMAKIITDWFESKNLLQPSSER</sequence>
<evidence type="ECO:0000259" key="3">
    <source>
        <dbReference type="Pfam" id="PF00561"/>
    </source>
</evidence>
<dbReference type="OrthoDB" id="408373at2759"/>
<dbReference type="Gene3D" id="3.40.50.1820">
    <property type="entry name" value="alpha/beta hydrolase"/>
    <property type="match status" value="1"/>
</dbReference>
<dbReference type="Proteomes" id="UP000288168">
    <property type="component" value="Unassembled WGS sequence"/>
</dbReference>
<dbReference type="AlphaFoldDB" id="A0A428Q2N2"/>
<proteinExistence type="inferred from homology"/>